<dbReference type="InterPro" id="IPR011008">
    <property type="entry name" value="Dimeric_a/b-barrel"/>
</dbReference>
<feature type="domain" description="ABM" evidence="1">
    <location>
        <begin position="9"/>
        <end position="100"/>
    </location>
</feature>
<gene>
    <name evidence="2" type="ORF">GCM10007859_07160</name>
</gene>
<dbReference type="PROSITE" id="PS51725">
    <property type="entry name" value="ABM"/>
    <property type="match status" value="1"/>
</dbReference>
<protein>
    <recommendedName>
        <fullName evidence="1">ABM domain-containing protein</fullName>
    </recommendedName>
</protein>
<accession>A0ABQ6BLH5</accession>
<dbReference type="Gene3D" id="3.30.70.100">
    <property type="match status" value="1"/>
</dbReference>
<dbReference type="RefSeq" id="WP_284221215.1">
    <property type="nucleotide sequence ID" value="NZ_BSOY01000009.1"/>
</dbReference>
<organism evidence="2 3">
    <name type="scientific">Brevundimonas denitrificans</name>
    <dbReference type="NCBI Taxonomy" id="1443434"/>
    <lineage>
        <taxon>Bacteria</taxon>
        <taxon>Pseudomonadati</taxon>
        <taxon>Pseudomonadota</taxon>
        <taxon>Alphaproteobacteria</taxon>
        <taxon>Caulobacterales</taxon>
        <taxon>Caulobacteraceae</taxon>
        <taxon>Brevundimonas</taxon>
    </lineage>
</organism>
<dbReference type="Proteomes" id="UP001156921">
    <property type="component" value="Unassembled WGS sequence"/>
</dbReference>
<evidence type="ECO:0000313" key="2">
    <source>
        <dbReference type="EMBL" id="GLS00708.1"/>
    </source>
</evidence>
<dbReference type="SUPFAM" id="SSF54909">
    <property type="entry name" value="Dimeric alpha+beta barrel"/>
    <property type="match status" value="1"/>
</dbReference>
<sequence length="102" mass="11192">MTQAAADPVVLINVYTCKPEQLDTLMELLAVMVRTQREAEGFISATLHRGLNGKVAAVHAVWRSREDWKAMARSPAVNAAMEPIMAIATFAPHLYEAGEVIE</sequence>
<dbReference type="InterPro" id="IPR007138">
    <property type="entry name" value="ABM_dom"/>
</dbReference>
<evidence type="ECO:0000313" key="3">
    <source>
        <dbReference type="Proteomes" id="UP001156921"/>
    </source>
</evidence>
<keyword evidence="3" id="KW-1185">Reference proteome</keyword>
<comment type="caution">
    <text evidence="2">The sequence shown here is derived from an EMBL/GenBank/DDBJ whole genome shotgun (WGS) entry which is preliminary data.</text>
</comment>
<name>A0ABQ6BLH5_9CAUL</name>
<dbReference type="Pfam" id="PF03992">
    <property type="entry name" value="ABM"/>
    <property type="match status" value="1"/>
</dbReference>
<proteinExistence type="predicted"/>
<evidence type="ECO:0000259" key="1">
    <source>
        <dbReference type="PROSITE" id="PS51725"/>
    </source>
</evidence>
<reference evidence="3" key="1">
    <citation type="journal article" date="2019" name="Int. J. Syst. Evol. Microbiol.">
        <title>The Global Catalogue of Microorganisms (GCM) 10K type strain sequencing project: providing services to taxonomists for standard genome sequencing and annotation.</title>
        <authorList>
            <consortium name="The Broad Institute Genomics Platform"/>
            <consortium name="The Broad Institute Genome Sequencing Center for Infectious Disease"/>
            <person name="Wu L."/>
            <person name="Ma J."/>
        </authorList>
    </citation>
    <scope>NUCLEOTIDE SEQUENCE [LARGE SCALE GENOMIC DNA]</scope>
    <source>
        <strain evidence="3">NBRC 110107</strain>
    </source>
</reference>
<dbReference type="EMBL" id="BSOY01000009">
    <property type="protein sequence ID" value="GLS00708.1"/>
    <property type="molecule type" value="Genomic_DNA"/>
</dbReference>